<sequence>MDLLNITFTASGVTTSVLIPPLFAFVLSFFTSMGGVSGAVLILPFQVSFLQFTSPAVNSTNLLYNVVGIPGGVYRYIKEGKMVWPLTWIIIIGTIPGVFIGYYLRVKYLPEPGKFKLFIAAVLLYIGTRLLLGSLSKATGGKTAAPAANITSPVVISNASMSLSRVSYDFKGETLSFNTMSMFTLAFIVGIVGGTYGIGGGAIIAPFCVTLFNLPVYTVAGPALMGTFITSIFGVAFYALIPVNGATAPPDWPLGLLFGAGGFAGMYLGARVQKHMPEKTIKLILSVIFYIIALRYAYQYFQ</sequence>
<feature type="transmembrane region" description="Helical" evidence="5">
    <location>
        <begin position="183"/>
        <end position="209"/>
    </location>
</feature>
<comment type="similarity">
    <text evidence="5">Belongs to the 4-toluene sulfonate uptake permease (TSUP) (TC 2.A.102) family.</text>
</comment>
<dbReference type="Pfam" id="PF01925">
    <property type="entry name" value="TauE"/>
    <property type="match status" value="1"/>
</dbReference>
<feature type="transmembrane region" description="Helical" evidence="5">
    <location>
        <begin position="252"/>
        <end position="269"/>
    </location>
</feature>
<reference evidence="6 7" key="1">
    <citation type="submission" date="2015-11" db="EMBL/GenBank/DDBJ databases">
        <authorList>
            <person name="Lin W."/>
        </authorList>
    </citation>
    <scope>NUCLEOTIDE SEQUENCE [LARGE SCALE GENOMIC DNA]</scope>
    <source>
        <strain evidence="6 7">HCH-1</strain>
    </source>
</reference>
<feature type="transmembrane region" description="Helical" evidence="5">
    <location>
        <begin position="83"/>
        <end position="103"/>
    </location>
</feature>
<gene>
    <name evidence="6" type="ORF">ASN18_2399</name>
</gene>
<dbReference type="RefSeq" id="WP_236861715.1">
    <property type="nucleotide sequence ID" value="NZ_LNQR01000083.1"/>
</dbReference>
<feature type="transmembrane region" description="Helical" evidence="5">
    <location>
        <begin position="22"/>
        <end position="43"/>
    </location>
</feature>
<feature type="transmembrane region" description="Helical" evidence="5">
    <location>
        <begin position="281"/>
        <end position="298"/>
    </location>
</feature>
<evidence type="ECO:0000313" key="7">
    <source>
        <dbReference type="Proteomes" id="UP000060487"/>
    </source>
</evidence>
<evidence type="ECO:0000256" key="5">
    <source>
        <dbReference type="RuleBase" id="RU363041"/>
    </source>
</evidence>
<dbReference type="PANTHER" id="PTHR43483:SF3">
    <property type="entry name" value="MEMBRANE TRANSPORTER PROTEIN HI_0806-RELATED"/>
    <property type="match status" value="1"/>
</dbReference>
<feature type="transmembrane region" description="Helical" evidence="5">
    <location>
        <begin position="115"/>
        <end position="132"/>
    </location>
</feature>
<dbReference type="EMBL" id="LNQR01000083">
    <property type="protein sequence ID" value="KWT82810.1"/>
    <property type="molecule type" value="Genomic_DNA"/>
</dbReference>
<accession>A0ABR5SD90</accession>
<dbReference type="PANTHER" id="PTHR43483">
    <property type="entry name" value="MEMBRANE TRANSPORTER PROTEIN HI_0806-RELATED"/>
    <property type="match status" value="1"/>
</dbReference>
<feature type="transmembrane region" description="Helical" evidence="5">
    <location>
        <begin position="216"/>
        <end position="240"/>
    </location>
</feature>
<name>A0ABR5SD90_9BACT</name>
<evidence type="ECO:0000256" key="3">
    <source>
        <dbReference type="ARBA" id="ARBA00022989"/>
    </source>
</evidence>
<keyword evidence="7" id="KW-1185">Reference proteome</keyword>
<comment type="subcellular location">
    <subcellularLocation>
        <location evidence="5">Cell membrane</location>
        <topology evidence="5">Multi-pass membrane protein</topology>
    </subcellularLocation>
    <subcellularLocation>
        <location evidence="1">Membrane</location>
        <topology evidence="1">Multi-pass membrane protein</topology>
    </subcellularLocation>
</comment>
<comment type="caution">
    <text evidence="6">The sequence shown here is derived from an EMBL/GenBank/DDBJ whole genome shotgun (WGS) entry which is preliminary data.</text>
</comment>
<keyword evidence="2 5" id="KW-0812">Transmembrane</keyword>
<evidence type="ECO:0000313" key="6">
    <source>
        <dbReference type="EMBL" id="KWT82810.1"/>
    </source>
</evidence>
<evidence type="ECO:0000256" key="1">
    <source>
        <dbReference type="ARBA" id="ARBA00004141"/>
    </source>
</evidence>
<organism evidence="6 7">
    <name type="scientific">Candidatus Magnetominusculus xianensis</name>
    <dbReference type="NCBI Taxonomy" id="1748249"/>
    <lineage>
        <taxon>Bacteria</taxon>
        <taxon>Pseudomonadati</taxon>
        <taxon>Nitrospirota</taxon>
        <taxon>Nitrospiria</taxon>
        <taxon>Nitrospirales</taxon>
        <taxon>Nitrospiraceae</taxon>
        <taxon>Candidatus Magnetominusculus</taxon>
    </lineage>
</organism>
<evidence type="ECO:0000256" key="4">
    <source>
        <dbReference type="ARBA" id="ARBA00023136"/>
    </source>
</evidence>
<keyword evidence="3 5" id="KW-1133">Transmembrane helix</keyword>
<keyword evidence="5" id="KW-1003">Cell membrane</keyword>
<keyword evidence="4 5" id="KW-0472">Membrane</keyword>
<proteinExistence type="inferred from homology"/>
<dbReference type="InterPro" id="IPR002781">
    <property type="entry name" value="TM_pro_TauE-like"/>
</dbReference>
<protein>
    <recommendedName>
        <fullName evidence="5">Probable membrane transporter protein</fullName>
    </recommendedName>
</protein>
<evidence type="ECO:0000256" key="2">
    <source>
        <dbReference type="ARBA" id="ARBA00022692"/>
    </source>
</evidence>
<dbReference type="Proteomes" id="UP000060487">
    <property type="component" value="Unassembled WGS sequence"/>
</dbReference>